<dbReference type="PROSITE" id="PS51257">
    <property type="entry name" value="PROKAR_LIPOPROTEIN"/>
    <property type="match status" value="1"/>
</dbReference>
<evidence type="ECO:0000259" key="2">
    <source>
        <dbReference type="Pfam" id="PF01832"/>
    </source>
</evidence>
<evidence type="ECO:0000313" key="3">
    <source>
        <dbReference type="EMBL" id="SHI72687.1"/>
    </source>
</evidence>
<dbReference type="Proteomes" id="UP000191240">
    <property type="component" value="Unassembled WGS sequence"/>
</dbReference>
<reference evidence="3 4" key="1">
    <citation type="submission" date="2016-11" db="EMBL/GenBank/DDBJ databases">
        <authorList>
            <person name="Jaros S."/>
            <person name="Januszkiewicz K."/>
            <person name="Wedrychowicz H."/>
        </authorList>
    </citation>
    <scope>NUCLEOTIDE SEQUENCE [LARGE SCALE GENOMIC DNA]</scope>
    <source>
        <strain evidence="3 4">DSM 3074</strain>
    </source>
</reference>
<organism evidence="3 4">
    <name type="scientific">Anaerovibrio lipolyticus DSM 3074</name>
    <dbReference type="NCBI Taxonomy" id="1120997"/>
    <lineage>
        <taxon>Bacteria</taxon>
        <taxon>Bacillati</taxon>
        <taxon>Bacillota</taxon>
        <taxon>Negativicutes</taxon>
        <taxon>Selenomonadales</taxon>
        <taxon>Selenomonadaceae</taxon>
        <taxon>Anaerovibrio</taxon>
    </lineage>
</organism>
<protein>
    <submittedName>
        <fullName evidence="3">Mannosyl-glycoprotein endo-beta-N-acetylglucosaminidase</fullName>
    </submittedName>
</protein>
<dbReference type="InterPro" id="IPR002901">
    <property type="entry name" value="MGlyc_endo_b_GlcNAc-like_dom"/>
</dbReference>
<sequence>MFLKGNCARFLCAMGVLAVLSCGSATEAKSIADSNAEPVKKTTVSTERTYNNGKTKVVTDKNSSSEKKKSFAERIEEILHPTPVEQPKVVLPTSSDEMNIMGSPVATQEQCVRYLLKNNPNPLLNTTPEELVNYYYEEASLEGIRPDIAFAQALKETGFFSYGGTVIPAQNNYCGLGTTSATVKGAFFGSPRVGVRAHIQHLLAYVSTKNPATPVVDPRYSLVRGVYGSNTLNQWQDLNGRWAVPGVGYGQSILDYYHAILNS</sequence>
<dbReference type="EMBL" id="FQYW01000011">
    <property type="protein sequence ID" value="SHI72687.1"/>
    <property type="molecule type" value="Genomic_DNA"/>
</dbReference>
<feature type="chain" id="PRO_5038972302" evidence="1">
    <location>
        <begin position="19"/>
        <end position="263"/>
    </location>
</feature>
<proteinExistence type="predicted"/>
<dbReference type="Pfam" id="PF01832">
    <property type="entry name" value="Glucosaminidase"/>
    <property type="match status" value="1"/>
</dbReference>
<feature type="signal peptide" evidence="1">
    <location>
        <begin position="1"/>
        <end position="18"/>
    </location>
</feature>
<dbReference type="AlphaFoldDB" id="A0A1M6DH56"/>
<accession>A0A1M6DH56</accession>
<keyword evidence="1" id="KW-0732">Signal</keyword>
<dbReference type="GO" id="GO:0004040">
    <property type="term" value="F:amidase activity"/>
    <property type="evidence" value="ECO:0007669"/>
    <property type="project" value="InterPro"/>
</dbReference>
<evidence type="ECO:0000313" key="4">
    <source>
        <dbReference type="Proteomes" id="UP000191240"/>
    </source>
</evidence>
<feature type="domain" description="Mannosyl-glycoprotein endo-beta-N-acetylglucosamidase-like" evidence="2">
    <location>
        <begin position="133"/>
        <end position="228"/>
    </location>
</feature>
<gene>
    <name evidence="3" type="ORF">SAMN02745671_01482</name>
</gene>
<evidence type="ECO:0000256" key="1">
    <source>
        <dbReference type="SAM" id="SignalP"/>
    </source>
</evidence>
<name>A0A1M6DH56_9FIRM</name>